<protein>
    <submittedName>
        <fullName evidence="1">Uncharacterized protein</fullName>
    </submittedName>
</protein>
<accession>A0AC11E956</accession>
<sequence length="236" mass="24522">GEQTAPQAAPSLHPPLPFLSRPFSSPPPPPRPAPSRPFPPLSSEGTFRRPIHQPESGPRCCGLGAEPGGQAGGRPGPDGAGAAGPRVSAAAGRAGAGQQGSGTLTADRGAAPPEKHGCPSKGHGVAQQQPGGLRAHPRSTLEAEEDEEDDDDEEDTVTRLGPDDTLPGPELSAEPDGPLSVNVFTSAEELERAQRLEERERILREIWRTGQPDLLGTGTLGPSPTSTGTLGRMHYY</sequence>
<name>A0AC11E956_SHEEP</name>
<dbReference type="Ensembl" id="ENSOART00020069212.1">
    <property type="protein sequence ID" value="ENSOARP00020056081.1"/>
    <property type="gene ID" value="ENSOARG00020014434.2"/>
</dbReference>
<proteinExistence type="predicted"/>
<organism evidence="1">
    <name type="scientific">Ovis aries</name>
    <name type="common">Sheep</name>
    <dbReference type="NCBI Taxonomy" id="9940"/>
    <lineage>
        <taxon>Eukaryota</taxon>
        <taxon>Metazoa</taxon>
        <taxon>Chordata</taxon>
        <taxon>Craniata</taxon>
        <taxon>Vertebrata</taxon>
        <taxon>Euteleostomi</taxon>
        <taxon>Mammalia</taxon>
        <taxon>Eutheria</taxon>
        <taxon>Laurasiatheria</taxon>
        <taxon>Artiodactyla</taxon>
        <taxon>Ruminantia</taxon>
        <taxon>Pecora</taxon>
        <taxon>Bovidae</taxon>
        <taxon>Caprinae</taxon>
        <taxon>Ovis</taxon>
    </lineage>
</organism>
<reference evidence="1" key="2">
    <citation type="submission" date="2025-08" db="UniProtKB">
        <authorList>
            <consortium name="Ensembl"/>
        </authorList>
    </citation>
    <scope>IDENTIFICATION</scope>
</reference>
<reference evidence="1" key="1">
    <citation type="submission" date="2020-11" db="EMBL/GenBank/DDBJ databases">
        <authorList>
            <person name="Davenport K.M."/>
            <person name="Bickhart D.M."/>
            <person name="Smith T.P.L."/>
            <person name="Murdoch B.M."/>
            <person name="Rosen B.D."/>
        </authorList>
    </citation>
    <scope>NUCLEOTIDE SEQUENCE [LARGE SCALE GENOMIC DNA]</scope>
    <source>
        <strain evidence="1">OAR_USU_Benz2616</strain>
    </source>
</reference>
<gene>
    <name evidence="1" type="primary">EVA1B</name>
</gene>
<evidence type="ECO:0000313" key="1">
    <source>
        <dbReference type="Ensembl" id="ENSOARP00020056081.1"/>
    </source>
</evidence>
<reference evidence="1" key="3">
    <citation type="submission" date="2025-09" db="UniProtKB">
        <authorList>
            <consortium name="Ensembl"/>
        </authorList>
    </citation>
    <scope>IDENTIFICATION</scope>
</reference>